<keyword evidence="3" id="KW-1185">Reference proteome</keyword>
<dbReference type="STRING" id="115783.SAMN02745119_02302"/>
<dbReference type="OrthoDB" id="5498296at2"/>
<feature type="compositionally biased region" description="Basic and acidic residues" evidence="1">
    <location>
        <begin position="107"/>
        <end position="116"/>
    </location>
</feature>
<feature type="region of interest" description="Disordered" evidence="1">
    <location>
        <begin position="95"/>
        <end position="116"/>
    </location>
</feature>
<evidence type="ECO:0000256" key="1">
    <source>
        <dbReference type="SAM" id="MobiDB-lite"/>
    </source>
</evidence>
<dbReference type="Proteomes" id="UP000190102">
    <property type="component" value="Unassembled WGS sequence"/>
</dbReference>
<dbReference type="EMBL" id="FUWR01000012">
    <property type="protein sequence ID" value="SKA00138.1"/>
    <property type="molecule type" value="Genomic_DNA"/>
</dbReference>
<sequence length="189" mass="21940">MGIAEDLLILETRLKELITSYEQYFIGLEKREPLKLAEEVEKLVRRYAGTPINNTMYKHRYNNLVARLNTYRQQWTRILREIEEGRYSRDRFKAALHKSSAPAKPSPKTEEPNPQQKELERVYAELVEARRSCHLPIDGMSREQLAATLDKQRPLISQKLGTSDIQFRVVVEGGKPKIKAGSKHKNSHE</sequence>
<dbReference type="RefSeq" id="WP_078790574.1">
    <property type="nucleotide sequence ID" value="NZ_FUWR01000012.1"/>
</dbReference>
<gene>
    <name evidence="2" type="ORF">SAMN02745119_02302</name>
</gene>
<evidence type="ECO:0000313" key="2">
    <source>
        <dbReference type="EMBL" id="SKA00138.1"/>
    </source>
</evidence>
<dbReference type="NCBIfam" id="NF041621">
    <property type="entry name" value="MXAN_5187_C_dom"/>
    <property type="match status" value="1"/>
</dbReference>
<dbReference type="AlphaFoldDB" id="A0A1T4QA95"/>
<name>A0A1T4QA95_9BACT</name>
<protein>
    <submittedName>
        <fullName evidence="2">Uncharacterized protein</fullName>
    </submittedName>
</protein>
<evidence type="ECO:0000313" key="3">
    <source>
        <dbReference type="Proteomes" id="UP000190102"/>
    </source>
</evidence>
<accession>A0A1T4QA95</accession>
<proteinExistence type="predicted"/>
<reference evidence="3" key="1">
    <citation type="submission" date="2017-02" db="EMBL/GenBank/DDBJ databases">
        <authorList>
            <person name="Varghese N."/>
            <person name="Submissions S."/>
        </authorList>
    </citation>
    <scope>NUCLEOTIDE SEQUENCE [LARGE SCALE GENOMIC DNA]</scope>
    <source>
        <strain evidence="3">ATCC BAA-34</strain>
    </source>
</reference>
<organism evidence="2 3">
    <name type="scientific">Trichlorobacter thiogenes</name>
    <dbReference type="NCBI Taxonomy" id="115783"/>
    <lineage>
        <taxon>Bacteria</taxon>
        <taxon>Pseudomonadati</taxon>
        <taxon>Thermodesulfobacteriota</taxon>
        <taxon>Desulfuromonadia</taxon>
        <taxon>Geobacterales</taxon>
        <taxon>Geobacteraceae</taxon>
        <taxon>Trichlorobacter</taxon>
    </lineage>
</organism>